<evidence type="ECO:0000256" key="5">
    <source>
        <dbReference type="SAM" id="SignalP"/>
    </source>
</evidence>
<feature type="chain" id="PRO_5043933712" description="GH10 domain-containing protein" evidence="5">
    <location>
        <begin position="34"/>
        <end position="557"/>
    </location>
</feature>
<keyword evidence="4" id="KW-0624">Polysaccharide degradation</keyword>
<organism evidence="7 8">
    <name type="scientific">Erythroxylum novogranatense</name>
    <dbReference type="NCBI Taxonomy" id="1862640"/>
    <lineage>
        <taxon>Eukaryota</taxon>
        <taxon>Viridiplantae</taxon>
        <taxon>Streptophyta</taxon>
        <taxon>Embryophyta</taxon>
        <taxon>Tracheophyta</taxon>
        <taxon>Spermatophyta</taxon>
        <taxon>Magnoliopsida</taxon>
        <taxon>eudicotyledons</taxon>
        <taxon>Gunneridae</taxon>
        <taxon>Pentapetalae</taxon>
        <taxon>rosids</taxon>
        <taxon>fabids</taxon>
        <taxon>Malpighiales</taxon>
        <taxon>Erythroxylaceae</taxon>
        <taxon>Erythroxylum</taxon>
    </lineage>
</organism>
<comment type="similarity">
    <text evidence="1">Belongs to the glycosyl hydrolase 10 (cellulase F) family.</text>
</comment>
<keyword evidence="5" id="KW-0732">Signal</keyword>
<dbReference type="PANTHER" id="PTHR31490">
    <property type="entry name" value="GLYCOSYL HYDROLASE"/>
    <property type="match status" value="1"/>
</dbReference>
<gene>
    <name evidence="7" type="ORF">K2173_012426</name>
</gene>
<dbReference type="InterPro" id="IPR044846">
    <property type="entry name" value="GH10"/>
</dbReference>
<dbReference type="PROSITE" id="PS51760">
    <property type="entry name" value="GH10_2"/>
    <property type="match status" value="1"/>
</dbReference>
<evidence type="ECO:0000313" key="7">
    <source>
        <dbReference type="EMBL" id="KAJ8766951.1"/>
    </source>
</evidence>
<dbReference type="SMART" id="SM00633">
    <property type="entry name" value="Glyco_10"/>
    <property type="match status" value="1"/>
</dbReference>
<keyword evidence="8" id="KW-1185">Reference proteome</keyword>
<dbReference type="PRINTS" id="PR00134">
    <property type="entry name" value="GLHYDRLASE10"/>
</dbReference>
<dbReference type="Gene3D" id="3.20.20.80">
    <property type="entry name" value="Glycosidases"/>
    <property type="match status" value="1"/>
</dbReference>
<sequence length="557" mass="62540">MVFLGNNNHFMQQSRVLGFLVFSFLAVPSLVVPHGPAYDHTAYTECKAQPEEPLYKGGVLKDQIPHKIALSTYSHGLILSLHNASEGIYSFSTWVKIDGVESTMVTASLSTNDNTIDCVGNVLAKHGCWSFLKGGFVLNAPSKSSAINFKSSASKNIDVAVASTSLQRFTETQWRKGQHHMIDRVRKRAAMIHVTDSHGQAVKNAKIRIEQMSKSFPFGSAIASTILGNQAYQKWFLERFNAAVFENELKWYATEPEQGKINYSISDKMLEFVQANRIVARGHNIFWEDPRYNPGWVKNLTGAALKSAVNARIQSLMNKYKEQFIHWDVSNEMLHFDFYEQQLGPDASLQFYLTAHKSDPLATLFLNEYNVVETCSDSNSTADTYIARIKELKHKGVSMNGIGLEGHFSKPNLPLMRAILDKLATLRLPIWLTEVDISNKYDQKTQATYLDQVLREGFSHPAVDGIMLWTALHSYGCYQMCLTDNNLKNLPAGDVVDRLLRSWRTGNLRGQSDGQGAYSFVGFFGEYKVSVQYGNRTANSTFSLCPGDETKYVIVQV</sequence>
<evidence type="ECO:0000313" key="8">
    <source>
        <dbReference type="Proteomes" id="UP001159364"/>
    </source>
</evidence>
<dbReference type="Proteomes" id="UP001159364">
    <property type="component" value="Linkage Group LG04"/>
</dbReference>
<evidence type="ECO:0000256" key="3">
    <source>
        <dbReference type="ARBA" id="ARBA00023277"/>
    </source>
</evidence>
<dbReference type="Pfam" id="PF00331">
    <property type="entry name" value="Glyco_hydro_10"/>
    <property type="match status" value="1"/>
</dbReference>
<comment type="caution">
    <text evidence="7">The sequence shown here is derived from an EMBL/GenBank/DDBJ whole genome shotgun (WGS) entry which is preliminary data.</text>
</comment>
<protein>
    <recommendedName>
        <fullName evidence="6">GH10 domain-containing protein</fullName>
    </recommendedName>
</protein>
<dbReference type="GO" id="GO:0000272">
    <property type="term" value="P:polysaccharide catabolic process"/>
    <property type="evidence" value="ECO:0007669"/>
    <property type="project" value="UniProtKB-KW"/>
</dbReference>
<evidence type="ECO:0000256" key="2">
    <source>
        <dbReference type="ARBA" id="ARBA00022801"/>
    </source>
</evidence>
<dbReference type="GO" id="GO:0031176">
    <property type="term" value="F:endo-1,4-beta-xylanase activity"/>
    <property type="evidence" value="ECO:0007669"/>
    <property type="project" value="UniProtKB-ARBA"/>
</dbReference>
<proteinExistence type="inferred from homology"/>
<name>A0AAV8TKK3_9ROSI</name>
<keyword evidence="2" id="KW-0378">Hydrolase</keyword>
<feature type="signal peptide" evidence="5">
    <location>
        <begin position="1"/>
        <end position="33"/>
    </location>
</feature>
<keyword evidence="3" id="KW-0119">Carbohydrate metabolism</keyword>
<dbReference type="InterPro" id="IPR017853">
    <property type="entry name" value="GH"/>
</dbReference>
<dbReference type="InterPro" id="IPR001000">
    <property type="entry name" value="GH10_dom"/>
</dbReference>
<evidence type="ECO:0000256" key="1">
    <source>
        <dbReference type="ARBA" id="ARBA00007495"/>
    </source>
</evidence>
<evidence type="ECO:0000256" key="4">
    <source>
        <dbReference type="ARBA" id="ARBA00023326"/>
    </source>
</evidence>
<dbReference type="EMBL" id="JAIWQS010000004">
    <property type="protein sequence ID" value="KAJ8766951.1"/>
    <property type="molecule type" value="Genomic_DNA"/>
</dbReference>
<feature type="domain" description="GH10" evidence="6">
    <location>
        <begin position="203"/>
        <end position="499"/>
    </location>
</feature>
<reference evidence="7 8" key="1">
    <citation type="submission" date="2021-09" db="EMBL/GenBank/DDBJ databases">
        <title>Genomic insights and catalytic innovation underlie evolution of tropane alkaloids biosynthesis.</title>
        <authorList>
            <person name="Wang Y.-J."/>
            <person name="Tian T."/>
            <person name="Huang J.-P."/>
            <person name="Huang S.-X."/>
        </authorList>
    </citation>
    <scope>NUCLEOTIDE SEQUENCE [LARGE SCALE GENOMIC DNA]</scope>
    <source>
        <strain evidence="7">KIB-2018</strain>
        <tissue evidence="7">Leaf</tissue>
    </source>
</reference>
<dbReference type="PANTHER" id="PTHR31490:SF3">
    <property type="entry name" value="GLYCOSYL HYDROLASE FAMILY 10 PROTEIN"/>
    <property type="match status" value="1"/>
</dbReference>
<dbReference type="Gene3D" id="2.60.120.260">
    <property type="entry name" value="Galactose-binding domain-like"/>
    <property type="match status" value="1"/>
</dbReference>
<dbReference type="AlphaFoldDB" id="A0AAV8TKK3"/>
<dbReference type="SUPFAM" id="SSF51445">
    <property type="entry name" value="(Trans)glycosidases"/>
    <property type="match status" value="1"/>
</dbReference>
<accession>A0AAV8TKK3</accession>
<evidence type="ECO:0000259" key="6">
    <source>
        <dbReference type="PROSITE" id="PS51760"/>
    </source>
</evidence>